<evidence type="ECO:0000256" key="1">
    <source>
        <dbReference type="SAM" id="MobiDB-lite"/>
    </source>
</evidence>
<proteinExistence type="predicted"/>
<name>A0A6P2D722_9BACT</name>
<gene>
    <name evidence="3" type="ORF">SOIL9_24840</name>
</gene>
<dbReference type="EMBL" id="LR593886">
    <property type="protein sequence ID" value="VTR95230.1"/>
    <property type="molecule type" value="Genomic_DNA"/>
</dbReference>
<sequence length="86" mass="10084">MPFAPKNLPRPPRRYGPRRGSSTERGYGWEHRRQRAELLAQNPLCTRCREAWAVELHHRDRNPFNRAPSNVELLCKGCHDQEHGKS</sequence>
<accession>A0A6P2D722</accession>
<dbReference type="Proteomes" id="UP000464178">
    <property type="component" value="Chromosome"/>
</dbReference>
<evidence type="ECO:0000313" key="3">
    <source>
        <dbReference type="EMBL" id="VTR95230.1"/>
    </source>
</evidence>
<organism evidence="3 4">
    <name type="scientific">Gemmata massiliana</name>
    <dbReference type="NCBI Taxonomy" id="1210884"/>
    <lineage>
        <taxon>Bacteria</taxon>
        <taxon>Pseudomonadati</taxon>
        <taxon>Planctomycetota</taxon>
        <taxon>Planctomycetia</taxon>
        <taxon>Gemmatales</taxon>
        <taxon>Gemmataceae</taxon>
        <taxon>Gemmata</taxon>
    </lineage>
</organism>
<evidence type="ECO:0000259" key="2">
    <source>
        <dbReference type="SMART" id="SM00507"/>
    </source>
</evidence>
<keyword evidence="4" id="KW-1185">Reference proteome</keyword>
<feature type="region of interest" description="Disordered" evidence="1">
    <location>
        <begin position="1"/>
        <end position="30"/>
    </location>
</feature>
<dbReference type="CDD" id="cd00085">
    <property type="entry name" value="HNHc"/>
    <property type="match status" value="1"/>
</dbReference>
<dbReference type="RefSeq" id="WP_162669670.1">
    <property type="nucleotide sequence ID" value="NZ_LR593886.1"/>
</dbReference>
<dbReference type="KEGG" id="gms:SOIL9_24840"/>
<keyword evidence="3" id="KW-0540">Nuclease</keyword>
<protein>
    <submittedName>
        <fullName evidence="3">HNH endonuclease</fullName>
    </submittedName>
</protein>
<feature type="domain" description="HNH nuclease" evidence="2">
    <location>
        <begin position="33"/>
        <end position="80"/>
    </location>
</feature>
<keyword evidence="3" id="KW-0255">Endonuclease</keyword>
<dbReference type="GO" id="GO:0004519">
    <property type="term" value="F:endonuclease activity"/>
    <property type="evidence" value="ECO:0007669"/>
    <property type="project" value="UniProtKB-KW"/>
</dbReference>
<dbReference type="SMART" id="SM00507">
    <property type="entry name" value="HNHc"/>
    <property type="match status" value="1"/>
</dbReference>
<dbReference type="AlphaFoldDB" id="A0A6P2D722"/>
<keyword evidence="3" id="KW-0378">Hydrolase</keyword>
<evidence type="ECO:0000313" key="4">
    <source>
        <dbReference type="Proteomes" id="UP000464178"/>
    </source>
</evidence>
<dbReference type="InterPro" id="IPR003615">
    <property type="entry name" value="HNH_nuc"/>
</dbReference>
<reference evidence="3 4" key="1">
    <citation type="submission" date="2019-05" db="EMBL/GenBank/DDBJ databases">
        <authorList>
            <consortium name="Science for Life Laboratories"/>
        </authorList>
    </citation>
    <scope>NUCLEOTIDE SEQUENCE [LARGE SCALE GENOMIC DNA]</scope>
    <source>
        <strain evidence="3">Soil9</strain>
    </source>
</reference>